<name>A0A5B8M3S1_9MICO</name>
<keyword evidence="4" id="KW-1185">Reference proteome</keyword>
<keyword evidence="2" id="KW-0812">Transmembrane</keyword>
<evidence type="ECO:0000256" key="1">
    <source>
        <dbReference type="SAM" id="MobiDB-lite"/>
    </source>
</evidence>
<dbReference type="RefSeq" id="WP_146319310.1">
    <property type="nucleotide sequence ID" value="NZ_CP042305.1"/>
</dbReference>
<proteinExistence type="predicted"/>
<feature type="transmembrane region" description="Helical" evidence="2">
    <location>
        <begin position="51"/>
        <end position="71"/>
    </location>
</feature>
<feature type="transmembrane region" description="Helical" evidence="2">
    <location>
        <begin position="17"/>
        <end position="39"/>
    </location>
</feature>
<feature type="region of interest" description="Disordered" evidence="1">
    <location>
        <begin position="81"/>
        <end position="115"/>
    </location>
</feature>
<evidence type="ECO:0000256" key="2">
    <source>
        <dbReference type="SAM" id="Phobius"/>
    </source>
</evidence>
<dbReference type="OrthoDB" id="123261at2"/>
<protein>
    <submittedName>
        <fullName evidence="3">DUF3311 domain-containing protein</fullName>
    </submittedName>
</protein>
<dbReference type="Proteomes" id="UP000320216">
    <property type="component" value="Chromosome"/>
</dbReference>
<keyword evidence="2" id="KW-1133">Transmembrane helix</keyword>
<sequence length="115" mass="12409">MSDPDIPTRGPAKPVPYVIAGILIAIAIIMPLIVPLYAFAEPTLWGMPFFYWYQLLWVFIASGLLGIAYLIMRKEDRRRRQAVRGAGPQAATAQTSAGDGDGANGTGTDTEGDAR</sequence>
<dbReference type="KEGG" id="huw:FPZ11_06305"/>
<dbReference type="EMBL" id="CP042305">
    <property type="protein sequence ID" value="QDZ14425.1"/>
    <property type="molecule type" value="Genomic_DNA"/>
</dbReference>
<evidence type="ECO:0000313" key="3">
    <source>
        <dbReference type="EMBL" id="QDZ14425.1"/>
    </source>
</evidence>
<dbReference type="Pfam" id="PF11755">
    <property type="entry name" value="DUF3311"/>
    <property type="match status" value="1"/>
</dbReference>
<accession>A0A5B8M3S1</accession>
<dbReference type="AlphaFoldDB" id="A0A5B8M3S1"/>
<gene>
    <name evidence="3" type="ORF">FPZ11_06305</name>
</gene>
<reference evidence="3 4" key="1">
    <citation type="submission" date="2019-07" db="EMBL/GenBank/DDBJ databases">
        <title>Full genome sequence of Humibacter sp. WJ7-1.</title>
        <authorList>
            <person name="Im W.-T."/>
        </authorList>
    </citation>
    <scope>NUCLEOTIDE SEQUENCE [LARGE SCALE GENOMIC DNA]</scope>
    <source>
        <strain evidence="3 4">WJ7-1</strain>
    </source>
</reference>
<dbReference type="InterPro" id="IPR021741">
    <property type="entry name" value="DUF3311"/>
</dbReference>
<keyword evidence="2" id="KW-0472">Membrane</keyword>
<evidence type="ECO:0000313" key="4">
    <source>
        <dbReference type="Proteomes" id="UP000320216"/>
    </source>
</evidence>
<organism evidence="3 4">
    <name type="scientific">Humibacter ginsenosidimutans</name>
    <dbReference type="NCBI Taxonomy" id="2599293"/>
    <lineage>
        <taxon>Bacteria</taxon>
        <taxon>Bacillati</taxon>
        <taxon>Actinomycetota</taxon>
        <taxon>Actinomycetes</taxon>
        <taxon>Micrococcales</taxon>
        <taxon>Microbacteriaceae</taxon>
        <taxon>Humibacter</taxon>
    </lineage>
</organism>